<name>A0A097IE78_9CORY</name>
<dbReference type="AlphaFoldDB" id="A0A097IE78"/>
<proteinExistence type="predicted"/>
<dbReference type="PANTHER" id="PTHR43606:SF1">
    <property type="entry name" value="PHOD-LIKE PHOSPHATASE METALLOPHOSPHATASE DOMAIN-CONTAINING PROTEIN"/>
    <property type="match status" value="1"/>
</dbReference>
<dbReference type="InterPro" id="IPR052900">
    <property type="entry name" value="Phospholipid_Metab_Enz"/>
</dbReference>
<dbReference type="SUPFAM" id="SSF56300">
    <property type="entry name" value="Metallo-dependent phosphatases"/>
    <property type="match status" value="1"/>
</dbReference>
<dbReference type="Proteomes" id="UP000029914">
    <property type="component" value="Chromosome"/>
</dbReference>
<dbReference type="PROSITE" id="PS51318">
    <property type="entry name" value="TAT"/>
    <property type="match status" value="1"/>
</dbReference>
<feature type="signal peptide" evidence="1">
    <location>
        <begin position="1"/>
        <end position="27"/>
    </location>
</feature>
<evidence type="ECO:0000313" key="4">
    <source>
        <dbReference type="EMBL" id="AIT60415.1"/>
    </source>
</evidence>
<organism evidence="4 5">
    <name type="scientific">Corynebacterium doosanense CAU 212 = DSM 45436</name>
    <dbReference type="NCBI Taxonomy" id="558173"/>
    <lineage>
        <taxon>Bacteria</taxon>
        <taxon>Bacillati</taxon>
        <taxon>Actinomycetota</taxon>
        <taxon>Actinomycetes</taxon>
        <taxon>Mycobacteriales</taxon>
        <taxon>Corynebacteriaceae</taxon>
        <taxon>Corynebacterium</taxon>
    </lineage>
</organism>
<dbReference type="OrthoDB" id="3497025at2"/>
<evidence type="ECO:0000256" key="1">
    <source>
        <dbReference type="SAM" id="SignalP"/>
    </source>
</evidence>
<evidence type="ECO:0000259" key="2">
    <source>
        <dbReference type="Pfam" id="PF09423"/>
    </source>
</evidence>
<dbReference type="InterPro" id="IPR032093">
    <property type="entry name" value="PhoD_N"/>
</dbReference>
<feature type="chain" id="PRO_5001935788" evidence="1">
    <location>
        <begin position="28"/>
        <end position="523"/>
    </location>
</feature>
<protein>
    <submittedName>
        <fullName evidence="4">Alkaline phosphatase</fullName>
    </submittedName>
</protein>
<reference evidence="4 5" key="1">
    <citation type="submission" date="2013-09" db="EMBL/GenBank/DDBJ databases">
        <title>Complete genome sequence of Corynebacterium doosanense CAU 212(T) (=DSM 45436(T)), isolated from activated sludge.</title>
        <authorList>
            <person name="Schaffert L."/>
            <person name="Albersmeier A."/>
            <person name="Kalinowski J."/>
            <person name="Ruckert C."/>
        </authorList>
    </citation>
    <scope>NUCLEOTIDE SEQUENCE [LARGE SCALE GENOMIC DNA]</scope>
    <source>
        <strain evidence="4 5">CAU 212</strain>
    </source>
</reference>
<dbReference type="Pfam" id="PF09423">
    <property type="entry name" value="PhoD"/>
    <property type="match status" value="1"/>
</dbReference>
<dbReference type="Pfam" id="PF16655">
    <property type="entry name" value="PhoD_N"/>
    <property type="match status" value="1"/>
</dbReference>
<sequence length="523" mass="57013">MALSRRGFLAASGLTLASGLILPSASAQSSVTSSLSGGSSLSPGLLLNRPAITHGVASGDMRIDGATIWTRSDRPARMVVSTSATESFANPQVFRSAAVLSPDTDGTGSLRLTGLPAGQDIHYRVHLEDLYTGIRSEPVDGVFRTAPAEAADIRFHWSADVAGQGYGINPDLGGMIGWSAMAARDPHFFLHSGDVIYADGPIEAEVPLKDGRVWRNVTTEAKSHVAETLDDFRGNYAYNLLDENYRAFNAKVPQIVQWDDHETTNNWYPGEIITDERYTERNADVLAARGYRAFKEWQPVDEQMTVDGRVYRKVSYGPLLDIFALDMRSYKDSNSRHTAGNTEAGWILGGAQRDWLIDAVTHSTATWKVIANDLPLGIIVPDGEEQESVSSGTPGAPVGREAELATVLAALKDVPNIVWLTADVHYCAAHEYHPDRAAIQDFSPFWEFVAGPLNAGAFGPNKMDPTFGPRVDFVHGPEHPNQSPLDEIQHFGEVNIDAESRELRVSLITTRGNTLYTKTLPAR</sequence>
<dbReference type="EMBL" id="CP006764">
    <property type="protein sequence ID" value="AIT60415.1"/>
    <property type="molecule type" value="Genomic_DNA"/>
</dbReference>
<dbReference type="InterPro" id="IPR029052">
    <property type="entry name" value="Metallo-depent_PP-like"/>
</dbReference>
<dbReference type="InterPro" id="IPR038607">
    <property type="entry name" value="PhoD-like_sf"/>
</dbReference>
<gene>
    <name evidence="4" type="ORF">CDOO_03495</name>
</gene>
<dbReference type="RefSeq" id="WP_018021161.1">
    <property type="nucleotide sequence ID" value="NZ_AQUX01000002.1"/>
</dbReference>
<keyword evidence="1" id="KW-0732">Signal</keyword>
<feature type="domain" description="Phospholipase D N-terminal" evidence="3">
    <location>
        <begin position="54"/>
        <end position="145"/>
    </location>
</feature>
<dbReference type="Gene3D" id="3.60.21.70">
    <property type="entry name" value="PhoD-like phosphatase"/>
    <property type="match status" value="1"/>
</dbReference>
<dbReference type="InterPro" id="IPR018946">
    <property type="entry name" value="PhoD-like_MPP"/>
</dbReference>
<dbReference type="CDD" id="cd07389">
    <property type="entry name" value="MPP_PhoD"/>
    <property type="match status" value="1"/>
</dbReference>
<evidence type="ECO:0000259" key="3">
    <source>
        <dbReference type="Pfam" id="PF16655"/>
    </source>
</evidence>
<keyword evidence="5" id="KW-1185">Reference proteome</keyword>
<feature type="domain" description="PhoD-like phosphatase metallophosphatase" evidence="2">
    <location>
        <begin position="161"/>
        <end position="506"/>
    </location>
</feature>
<dbReference type="InterPro" id="IPR006311">
    <property type="entry name" value="TAT_signal"/>
</dbReference>
<dbReference type="HOGENOM" id="CLU_525464_0_0_11"/>
<dbReference type="PANTHER" id="PTHR43606">
    <property type="entry name" value="PHOSPHATASE, PUTATIVE (AFU_ORTHOLOGUE AFUA_6G08710)-RELATED"/>
    <property type="match status" value="1"/>
</dbReference>
<dbReference type="eggNOG" id="COG3540">
    <property type="taxonomic scope" value="Bacteria"/>
</dbReference>
<dbReference type="Gene3D" id="2.60.40.380">
    <property type="entry name" value="Purple acid phosphatase-like, N-terminal"/>
    <property type="match status" value="1"/>
</dbReference>
<accession>A0A097IE78</accession>
<evidence type="ECO:0000313" key="5">
    <source>
        <dbReference type="Proteomes" id="UP000029914"/>
    </source>
</evidence>
<dbReference type="STRING" id="558173.CDOO_03495"/>
<dbReference type="KEGG" id="cdo:CDOO_03495"/>